<evidence type="ECO:0000256" key="1">
    <source>
        <dbReference type="ARBA" id="ARBA00022977"/>
    </source>
</evidence>
<comment type="similarity">
    <text evidence="2">Belongs to the thiamine-monophosphate kinase family.</text>
</comment>
<dbReference type="NCBIfam" id="TIGR01379">
    <property type="entry name" value="thiL"/>
    <property type="match status" value="1"/>
</dbReference>
<feature type="binding site" evidence="2">
    <location>
        <position position="71"/>
    </location>
    <ligand>
        <name>Mg(2+)</name>
        <dbReference type="ChEBI" id="CHEBI:18420"/>
        <label>4</label>
    </ligand>
</feature>
<feature type="binding site" evidence="2">
    <location>
        <position position="207"/>
    </location>
    <ligand>
        <name>Mg(2+)</name>
        <dbReference type="ChEBI" id="CHEBI:18420"/>
        <label>3</label>
    </ligand>
</feature>
<keyword evidence="1 2" id="KW-0784">Thiamine biosynthesis</keyword>
<dbReference type="AlphaFoldDB" id="A0A6S6Y627"/>
<feature type="binding site" evidence="2">
    <location>
        <position position="26"/>
    </location>
    <ligand>
        <name>Mg(2+)</name>
        <dbReference type="ChEBI" id="CHEBI:18420"/>
        <label>3</label>
    </ligand>
</feature>
<dbReference type="InterPro" id="IPR016188">
    <property type="entry name" value="PurM-like_N"/>
</dbReference>
<dbReference type="Gene3D" id="3.30.1330.10">
    <property type="entry name" value="PurM-like, N-terminal domain"/>
    <property type="match status" value="1"/>
</dbReference>
<dbReference type="HAMAP" id="MF_02128">
    <property type="entry name" value="TMP_kinase"/>
    <property type="match status" value="1"/>
</dbReference>
<accession>A0A6S6Y627</accession>
<comment type="caution">
    <text evidence="2">Lacks conserved residue(s) required for the propagation of feature annotation.</text>
</comment>
<feature type="binding site" evidence="2">
    <location>
        <position position="315"/>
    </location>
    <ligand>
        <name>substrate</name>
    </ligand>
</feature>
<feature type="domain" description="PurM-like C-terminal" evidence="4">
    <location>
        <begin position="146"/>
        <end position="297"/>
    </location>
</feature>
<sequence length="340" mass="34924">MPSEFALIDRFFRRPVHHTILGVGDDGALLRPAPGMELAISTDMLVAGTHFLPDTDPEALGWKTLAVNVSDLAAMGAQPRWALLALALPEVDEAWLAAFARGLFDCADTFGIDLIGGDTTRGPLNLCVTLCGEVPAGQALRRSGARPGDDVWVSGQPGRASLGLACLQGRARLAPAYEADCLAALHRPQPRVALGLALRGLASAAIDISDGLLADLGHILEQSGVSATLHLACMPGAALAACADAQLARDCLLAGGDDYELLFTAPPTKRESIEAAGSAMGIGLIRIGEIGGAGAGSLVLLDARGQSLAPGRRGYDHFSGEREAGSALGVIAAGAADESR</sequence>
<protein>
    <recommendedName>
        <fullName evidence="2">Thiamine-monophosphate kinase</fullName>
        <shortName evidence="2">TMP kinase</shortName>
        <shortName evidence="2">Thiamine-phosphate kinase</shortName>
        <ecNumber evidence="2">2.7.4.16</ecNumber>
    </recommendedName>
</protein>
<keyword evidence="2 5" id="KW-0418">Kinase</keyword>
<proteinExistence type="inferred from homology"/>
<dbReference type="CDD" id="cd02194">
    <property type="entry name" value="ThiL"/>
    <property type="match status" value="1"/>
</dbReference>
<dbReference type="GO" id="GO:0009229">
    <property type="term" value="P:thiamine diphosphate biosynthetic process"/>
    <property type="evidence" value="ECO:0007669"/>
    <property type="project" value="UniProtKB-UniRule"/>
</dbReference>
<dbReference type="GO" id="GO:0005524">
    <property type="term" value="F:ATP binding"/>
    <property type="evidence" value="ECO:0007669"/>
    <property type="project" value="UniProtKB-UniRule"/>
</dbReference>
<comment type="pathway">
    <text evidence="2">Cofactor biosynthesis; thiamine diphosphate biosynthesis; thiamine diphosphate from thiamine phosphate: step 1/1.</text>
</comment>
<dbReference type="InterPro" id="IPR036676">
    <property type="entry name" value="PurM-like_C_sf"/>
</dbReference>
<dbReference type="PANTHER" id="PTHR30270">
    <property type="entry name" value="THIAMINE-MONOPHOSPHATE KINASE"/>
    <property type="match status" value="1"/>
</dbReference>
<dbReference type="EMBL" id="LR778301">
    <property type="protein sequence ID" value="CAB1370950.1"/>
    <property type="molecule type" value="Genomic_DNA"/>
</dbReference>
<comment type="miscellaneous">
    <text evidence="2">Reaction mechanism of ThiL seems to utilize a direct, inline transfer of the gamma-phosphate of ATP to TMP rather than a phosphorylated enzyme intermediate.</text>
</comment>
<dbReference type="KEGG" id="doe:DENOEST_3796"/>
<feature type="binding site" evidence="2">
    <location>
        <position position="41"/>
    </location>
    <ligand>
        <name>Mg(2+)</name>
        <dbReference type="ChEBI" id="CHEBI:18420"/>
        <label>4</label>
    </ligand>
</feature>
<comment type="function">
    <text evidence="2">Catalyzes the ATP-dependent phosphorylation of thiamine-monophosphate (TMP) to form thiamine-pyrophosphate (TPP), the active form of vitamin B1.</text>
</comment>
<feature type="binding site" evidence="2">
    <location>
        <position position="50"/>
    </location>
    <ligand>
        <name>substrate</name>
    </ligand>
</feature>
<feature type="binding site" evidence="2">
    <location>
        <position position="71"/>
    </location>
    <ligand>
        <name>Mg(2+)</name>
        <dbReference type="ChEBI" id="CHEBI:18420"/>
        <label>3</label>
    </ligand>
</feature>
<keyword evidence="2" id="KW-0067">ATP-binding</keyword>
<dbReference type="SUPFAM" id="SSF56042">
    <property type="entry name" value="PurM C-terminal domain-like"/>
    <property type="match status" value="1"/>
</dbReference>
<keyword evidence="6" id="KW-1185">Reference proteome</keyword>
<name>A0A6S6Y627_9PROT</name>
<feature type="domain" description="PurM-like N-terminal" evidence="3">
    <location>
        <begin position="24"/>
        <end position="133"/>
    </location>
</feature>
<dbReference type="UniPathway" id="UPA00060">
    <property type="reaction ID" value="UER00142"/>
</dbReference>
<feature type="binding site" evidence="2">
    <location>
        <position position="209"/>
    </location>
    <ligand>
        <name>ATP</name>
        <dbReference type="ChEBI" id="CHEBI:30616"/>
    </ligand>
</feature>
<evidence type="ECO:0000259" key="4">
    <source>
        <dbReference type="Pfam" id="PF02769"/>
    </source>
</evidence>
<dbReference type="Pfam" id="PF00586">
    <property type="entry name" value="AIRS"/>
    <property type="match status" value="1"/>
</dbReference>
<feature type="binding site" evidence="2">
    <location>
        <position position="26"/>
    </location>
    <ligand>
        <name>Mg(2+)</name>
        <dbReference type="ChEBI" id="CHEBI:18420"/>
        <label>4</label>
    </ligand>
</feature>
<evidence type="ECO:0000259" key="3">
    <source>
        <dbReference type="Pfam" id="PF00586"/>
    </source>
</evidence>
<feature type="binding site" evidence="2">
    <location>
        <position position="118"/>
    </location>
    <ligand>
        <name>Mg(2+)</name>
        <dbReference type="ChEBI" id="CHEBI:18420"/>
        <label>1</label>
    </ligand>
</feature>
<feature type="binding site" evidence="2">
    <location>
        <position position="43"/>
    </location>
    <ligand>
        <name>Mg(2+)</name>
        <dbReference type="ChEBI" id="CHEBI:18420"/>
        <label>2</label>
    </ligand>
</feature>
<feature type="binding site" evidence="2">
    <location>
        <position position="142"/>
    </location>
    <ligand>
        <name>ATP</name>
        <dbReference type="ChEBI" id="CHEBI:30616"/>
    </ligand>
</feature>
<dbReference type="PANTHER" id="PTHR30270:SF0">
    <property type="entry name" value="THIAMINE-MONOPHOSPHATE KINASE"/>
    <property type="match status" value="1"/>
</dbReference>
<dbReference type="EC" id="2.7.4.16" evidence="2"/>
<gene>
    <name evidence="2 5" type="primary">thiL</name>
    <name evidence="5" type="ORF">DENOEST_3796</name>
</gene>
<comment type="catalytic activity">
    <reaction evidence="2">
        <text>thiamine phosphate + ATP = thiamine diphosphate + ADP</text>
        <dbReference type="Rhea" id="RHEA:15913"/>
        <dbReference type="ChEBI" id="CHEBI:30616"/>
        <dbReference type="ChEBI" id="CHEBI:37575"/>
        <dbReference type="ChEBI" id="CHEBI:58937"/>
        <dbReference type="ChEBI" id="CHEBI:456216"/>
        <dbReference type="EC" id="2.7.4.16"/>
    </reaction>
</comment>
<dbReference type="InterPro" id="IPR036921">
    <property type="entry name" value="PurM-like_N_sf"/>
</dbReference>
<evidence type="ECO:0000256" key="2">
    <source>
        <dbReference type="HAMAP-Rule" id="MF_02128"/>
    </source>
</evidence>
<dbReference type="RefSeq" id="WP_145770413.1">
    <property type="nucleotide sequence ID" value="NZ_LR778301.1"/>
</dbReference>
<dbReference type="Proteomes" id="UP000515733">
    <property type="component" value="Chromosome"/>
</dbReference>
<dbReference type="InterPro" id="IPR006283">
    <property type="entry name" value="ThiL-like"/>
</dbReference>
<keyword evidence="2" id="KW-0460">Magnesium</keyword>
<dbReference type="SUPFAM" id="SSF55326">
    <property type="entry name" value="PurM N-terminal domain-like"/>
    <property type="match status" value="1"/>
</dbReference>
<evidence type="ECO:0000313" key="6">
    <source>
        <dbReference type="Proteomes" id="UP000515733"/>
    </source>
</evidence>
<dbReference type="GO" id="GO:0009030">
    <property type="term" value="F:thiamine-phosphate kinase activity"/>
    <property type="evidence" value="ECO:0007669"/>
    <property type="project" value="UniProtKB-UniRule"/>
</dbReference>
<dbReference type="InterPro" id="IPR010918">
    <property type="entry name" value="PurM-like_C_dom"/>
</dbReference>
<feature type="binding site" evidence="2">
    <location>
        <begin position="117"/>
        <end position="118"/>
    </location>
    <ligand>
        <name>ATP</name>
        <dbReference type="ChEBI" id="CHEBI:30616"/>
    </ligand>
</feature>
<evidence type="ECO:0000313" key="5">
    <source>
        <dbReference type="EMBL" id="CAB1370950.1"/>
    </source>
</evidence>
<keyword evidence="2 5" id="KW-0808">Transferase</keyword>
<feature type="binding site" evidence="2">
    <location>
        <position position="71"/>
    </location>
    <ligand>
        <name>Mg(2+)</name>
        <dbReference type="ChEBI" id="CHEBI:18420"/>
        <label>2</label>
    </ligand>
</feature>
<feature type="binding site" evidence="2">
    <location>
        <position position="257"/>
    </location>
    <ligand>
        <name>substrate</name>
    </ligand>
</feature>
<feature type="binding site" evidence="2">
    <location>
        <position position="42"/>
    </location>
    <ligand>
        <name>Mg(2+)</name>
        <dbReference type="ChEBI" id="CHEBI:18420"/>
        <label>1</label>
    </ligand>
</feature>
<dbReference type="GO" id="GO:0009228">
    <property type="term" value="P:thiamine biosynthetic process"/>
    <property type="evidence" value="ECO:0007669"/>
    <property type="project" value="UniProtKB-KW"/>
</dbReference>
<dbReference type="GO" id="GO:0000287">
    <property type="term" value="F:magnesium ion binding"/>
    <property type="evidence" value="ECO:0007669"/>
    <property type="project" value="UniProtKB-UniRule"/>
</dbReference>
<dbReference type="Gene3D" id="3.90.650.10">
    <property type="entry name" value="PurM-like C-terminal domain"/>
    <property type="match status" value="1"/>
</dbReference>
<reference evidence="5 6" key="1">
    <citation type="submission" date="2020-03" db="EMBL/GenBank/DDBJ databases">
        <authorList>
            <consortium name="Genoscope - CEA"/>
            <person name="William W."/>
        </authorList>
    </citation>
    <scope>NUCLEOTIDE SEQUENCE [LARGE SCALE GENOMIC DNA]</scope>
    <source>
        <strain evidence="6">DSM 16959</strain>
    </source>
</reference>
<feature type="binding site" evidence="2">
    <location>
        <position position="43"/>
    </location>
    <ligand>
        <name>Mg(2+)</name>
        <dbReference type="ChEBI" id="CHEBI:18420"/>
        <label>1</label>
    </ligand>
</feature>
<dbReference type="OrthoDB" id="9802811at2"/>
<organism evidence="5 6">
    <name type="scientific">Denitratisoma oestradiolicum</name>
    <dbReference type="NCBI Taxonomy" id="311182"/>
    <lineage>
        <taxon>Bacteria</taxon>
        <taxon>Pseudomonadati</taxon>
        <taxon>Pseudomonadota</taxon>
        <taxon>Betaproteobacteria</taxon>
        <taxon>Nitrosomonadales</taxon>
        <taxon>Sterolibacteriaceae</taxon>
        <taxon>Denitratisoma</taxon>
    </lineage>
</organism>
<dbReference type="PIRSF" id="PIRSF005303">
    <property type="entry name" value="Thiam_monoph_kin"/>
    <property type="match status" value="1"/>
</dbReference>
<feature type="binding site" evidence="2">
    <location>
        <position position="210"/>
    </location>
    <ligand>
        <name>Mg(2+)</name>
        <dbReference type="ChEBI" id="CHEBI:18420"/>
        <label>5</label>
    </ligand>
</feature>
<keyword evidence="2" id="KW-0479">Metal-binding</keyword>
<dbReference type="Pfam" id="PF02769">
    <property type="entry name" value="AIRS_C"/>
    <property type="match status" value="1"/>
</dbReference>
<keyword evidence="2" id="KW-0547">Nucleotide-binding</keyword>